<dbReference type="SUPFAM" id="SSF51735">
    <property type="entry name" value="NAD(P)-binding Rossmann-fold domains"/>
    <property type="match status" value="1"/>
</dbReference>
<evidence type="ECO:0000256" key="2">
    <source>
        <dbReference type="ARBA" id="ARBA00008072"/>
    </source>
</evidence>
<accession>E0VJC3</accession>
<evidence type="ECO:0000259" key="9">
    <source>
        <dbReference type="Pfam" id="PF00107"/>
    </source>
</evidence>
<dbReference type="AlphaFoldDB" id="E0VJC3"/>
<dbReference type="GO" id="GO:0046872">
    <property type="term" value="F:metal ion binding"/>
    <property type="evidence" value="ECO:0007669"/>
    <property type="project" value="UniProtKB-KW"/>
</dbReference>
<dbReference type="Gene3D" id="3.90.180.10">
    <property type="entry name" value="Medium-chain alcohol dehydrogenases, catalytic domain"/>
    <property type="match status" value="1"/>
</dbReference>
<dbReference type="EMBL" id="DS235222">
    <property type="protein sequence ID" value="EEB13479.1"/>
    <property type="molecule type" value="Genomic_DNA"/>
</dbReference>
<evidence type="ECO:0000256" key="5">
    <source>
        <dbReference type="ARBA" id="ARBA00023002"/>
    </source>
</evidence>
<dbReference type="OrthoDB" id="1879366at2759"/>
<comment type="cofactor">
    <cofactor evidence="1">
        <name>Zn(2+)</name>
        <dbReference type="ChEBI" id="CHEBI:29105"/>
    </cofactor>
</comment>
<evidence type="ECO:0000256" key="7">
    <source>
        <dbReference type="ARBA" id="ARBA00026132"/>
    </source>
</evidence>
<dbReference type="PANTHER" id="PTHR43161:SF9">
    <property type="entry name" value="SORBITOL DEHYDROGENASE"/>
    <property type="match status" value="1"/>
</dbReference>
<keyword evidence="4" id="KW-0862">Zinc</keyword>
<feature type="domain" description="Alcohol dehydrogenase-like C-terminal" evidence="9">
    <location>
        <begin position="168"/>
        <end position="287"/>
    </location>
</feature>
<evidence type="ECO:0000256" key="8">
    <source>
        <dbReference type="ARBA" id="ARBA00032485"/>
    </source>
</evidence>
<sequence length="351" mass="38344">MAQQQEPLDNLTAVLYKINDLRLEQRPIPTPKDDELLLEMACVGICGSDVSYLTKGRIGDFVVKEPMICGHEARDRVAIEPGVPCRKCSFCKEGDYHLCSDILFCATPPVHGNLTRFYCHASDFCYKLPDNVTLEEGALLEPLSVGVHACRKACVNFGSKVLINGAGPIGIVTLIVAKAFGATKVVMTDIQQSRLDLAKEFGADGVVLIDTNSNVMDTTKKIIDLMGDCPDKAVDCSGAEFSVLLSIHAIKQKGIIVLVGMGPYDMKLPMVQVVIKEIQILGNIRGSLVSSLQLKLIIVIYSMAMKLVSSKKAENLSKMITHRYKIEQTCEAFDTAKTGNALKVMIDCRKS</sequence>
<dbReference type="RefSeq" id="XP_002426217.1">
    <property type="nucleotide sequence ID" value="XM_002426172.1"/>
</dbReference>
<reference evidence="11" key="3">
    <citation type="submission" date="2020-05" db="UniProtKB">
        <authorList>
            <consortium name="EnsemblMetazoa"/>
        </authorList>
    </citation>
    <scope>IDENTIFICATION</scope>
    <source>
        <strain evidence="11">USDA</strain>
    </source>
</reference>
<dbReference type="Gene3D" id="3.40.50.720">
    <property type="entry name" value="NAD(P)-binding Rossmann-like Domain"/>
    <property type="match status" value="1"/>
</dbReference>
<evidence type="ECO:0000256" key="4">
    <source>
        <dbReference type="ARBA" id="ARBA00022833"/>
    </source>
</evidence>
<comment type="similarity">
    <text evidence="2">Belongs to the zinc-containing alcohol dehydrogenase family.</text>
</comment>
<dbReference type="GO" id="GO:0006062">
    <property type="term" value="P:sorbitol catabolic process"/>
    <property type="evidence" value="ECO:0007669"/>
    <property type="project" value="TreeGrafter"/>
</dbReference>
<dbReference type="EMBL" id="AAZO01002814">
    <property type="status" value="NOT_ANNOTATED_CDS"/>
    <property type="molecule type" value="Genomic_DNA"/>
</dbReference>
<proteinExistence type="inferred from homology"/>
<dbReference type="InterPro" id="IPR036291">
    <property type="entry name" value="NAD(P)-bd_dom_sf"/>
</dbReference>
<dbReference type="KEGG" id="phu:Phum_PHUM242730"/>
<evidence type="ECO:0000313" key="11">
    <source>
        <dbReference type="EnsemblMetazoa" id="PHUM242730-PA"/>
    </source>
</evidence>
<dbReference type="InParanoid" id="E0VJC3"/>
<dbReference type="EnsemblMetazoa" id="PHUM242730-RA">
    <property type="protein sequence ID" value="PHUM242730-PA"/>
    <property type="gene ID" value="PHUM242730"/>
</dbReference>
<dbReference type="Proteomes" id="UP000009046">
    <property type="component" value="Unassembled WGS sequence"/>
</dbReference>
<dbReference type="InterPro" id="IPR045306">
    <property type="entry name" value="SDH-like"/>
</dbReference>
<organism>
    <name type="scientific">Pediculus humanus subsp. corporis</name>
    <name type="common">Body louse</name>
    <dbReference type="NCBI Taxonomy" id="121224"/>
    <lineage>
        <taxon>Eukaryota</taxon>
        <taxon>Metazoa</taxon>
        <taxon>Ecdysozoa</taxon>
        <taxon>Arthropoda</taxon>
        <taxon>Hexapoda</taxon>
        <taxon>Insecta</taxon>
        <taxon>Pterygota</taxon>
        <taxon>Neoptera</taxon>
        <taxon>Paraneoptera</taxon>
        <taxon>Psocodea</taxon>
        <taxon>Troctomorpha</taxon>
        <taxon>Phthiraptera</taxon>
        <taxon>Anoplura</taxon>
        <taxon>Pediculidae</taxon>
        <taxon>Pediculus</taxon>
    </lineage>
</organism>
<dbReference type="InterPro" id="IPR013149">
    <property type="entry name" value="ADH-like_C"/>
</dbReference>
<dbReference type="eggNOG" id="KOG0024">
    <property type="taxonomic scope" value="Eukaryota"/>
</dbReference>
<gene>
    <name evidence="11" type="primary">8230828</name>
    <name evidence="10" type="ORF">Phum_PHUM242730</name>
</gene>
<dbReference type="PANTHER" id="PTHR43161">
    <property type="entry name" value="SORBITOL DEHYDROGENASE"/>
    <property type="match status" value="1"/>
</dbReference>
<dbReference type="GeneID" id="8230828"/>
<evidence type="ECO:0000256" key="3">
    <source>
        <dbReference type="ARBA" id="ARBA00022723"/>
    </source>
</evidence>
<evidence type="ECO:0000256" key="6">
    <source>
        <dbReference type="ARBA" id="ARBA00023027"/>
    </source>
</evidence>
<dbReference type="SUPFAM" id="SSF50129">
    <property type="entry name" value="GroES-like"/>
    <property type="match status" value="1"/>
</dbReference>
<evidence type="ECO:0000256" key="1">
    <source>
        <dbReference type="ARBA" id="ARBA00001947"/>
    </source>
</evidence>
<evidence type="ECO:0000313" key="12">
    <source>
        <dbReference type="Proteomes" id="UP000009046"/>
    </source>
</evidence>
<keyword evidence="12" id="KW-1185">Reference proteome</keyword>
<reference evidence="10" key="1">
    <citation type="submission" date="2007-04" db="EMBL/GenBank/DDBJ databases">
        <title>Annotation of Pediculus humanus corporis strain USDA.</title>
        <authorList>
            <person name="Kirkness E."/>
            <person name="Hannick L."/>
            <person name="Hass B."/>
            <person name="Bruggner R."/>
            <person name="Lawson D."/>
            <person name="Bidwell S."/>
            <person name="Joardar V."/>
            <person name="Caler E."/>
            <person name="Walenz B."/>
            <person name="Inman J."/>
            <person name="Schobel S."/>
            <person name="Galinsky K."/>
            <person name="Amedeo P."/>
            <person name="Strausberg R."/>
        </authorList>
    </citation>
    <scope>NUCLEOTIDE SEQUENCE</scope>
    <source>
        <strain evidence="10">USDA</strain>
    </source>
</reference>
<reference evidence="10" key="2">
    <citation type="submission" date="2007-04" db="EMBL/GenBank/DDBJ databases">
        <title>The genome of the human body louse.</title>
        <authorList>
            <consortium name="The Human Body Louse Genome Consortium"/>
            <person name="Kirkness E."/>
            <person name="Walenz B."/>
            <person name="Hass B."/>
            <person name="Bruggner R."/>
            <person name="Strausberg R."/>
        </authorList>
    </citation>
    <scope>NUCLEOTIDE SEQUENCE</scope>
    <source>
        <strain evidence="10">USDA</strain>
    </source>
</reference>
<dbReference type="HOGENOM" id="CLU_026673_11_5_1"/>
<dbReference type="FunFam" id="3.40.50.720:FF:000068">
    <property type="entry name" value="Sorbitol dehydrogenase"/>
    <property type="match status" value="1"/>
</dbReference>
<dbReference type="InterPro" id="IPR011032">
    <property type="entry name" value="GroES-like_sf"/>
</dbReference>
<dbReference type="EMBL" id="AAZO01002813">
    <property type="status" value="NOT_ANNOTATED_CDS"/>
    <property type="molecule type" value="Genomic_DNA"/>
</dbReference>
<keyword evidence="6" id="KW-0520">NAD</keyword>
<dbReference type="CDD" id="cd05285">
    <property type="entry name" value="sorbitol_DH"/>
    <property type="match status" value="1"/>
</dbReference>
<dbReference type="VEuPathDB" id="VectorBase:PHUM242730"/>
<keyword evidence="3" id="KW-0479">Metal-binding</keyword>
<dbReference type="STRING" id="121224.E0VJC3"/>
<dbReference type="Pfam" id="PF00107">
    <property type="entry name" value="ADH_zinc_N"/>
    <property type="match status" value="1"/>
</dbReference>
<dbReference type="GO" id="GO:0003939">
    <property type="term" value="F:L-iditol 2-dehydrogenase (NAD+) activity"/>
    <property type="evidence" value="ECO:0007669"/>
    <property type="project" value="TreeGrafter"/>
</dbReference>
<dbReference type="FunCoup" id="E0VJC3">
    <property type="interactions" value="516"/>
</dbReference>
<evidence type="ECO:0000313" key="10">
    <source>
        <dbReference type="EMBL" id="EEB13479.1"/>
    </source>
</evidence>
<keyword evidence="5 10" id="KW-0560">Oxidoreductase</keyword>
<protein>
    <recommendedName>
        <fullName evidence="7">Sorbitol dehydrogenase</fullName>
    </recommendedName>
    <alternativeName>
        <fullName evidence="8">Polyol dehydrogenase</fullName>
    </alternativeName>
</protein>
<name>E0VJC3_PEDHC</name>
<dbReference type="CTD" id="8230828"/>
<dbReference type="OMA" id="GQICDKE"/>